<dbReference type="InterPro" id="IPR020210">
    <property type="entry name" value="Uncharacterised_YpbF_TM"/>
</dbReference>
<name>A0A916S752_9BACI</name>
<protein>
    <recommendedName>
        <fullName evidence="4">DUF2663 family protein</fullName>
    </recommendedName>
</protein>
<evidence type="ECO:0008006" key="4">
    <source>
        <dbReference type="Google" id="ProtNLM"/>
    </source>
</evidence>
<sequence>MPFETINNLSADTTNLLKEGIKKKGKKDYYEGMRNKSVITGFIVLSILVISIYIEGIVSTPDPFLALSKMLSNKFHLTLILVAAVLFGYFFYFQKKFKKEKDKLNNLRKEIIDHLNDTTNINLQDKAPIIKEEMKEKYDINLYIKNK</sequence>
<reference evidence="2" key="1">
    <citation type="journal article" date="2014" name="Int. J. Syst. Evol. Microbiol.">
        <title>Complete genome sequence of Corynebacterium casei LMG S-19264T (=DSM 44701T), isolated from a smear-ripened cheese.</title>
        <authorList>
            <consortium name="US DOE Joint Genome Institute (JGI-PGF)"/>
            <person name="Walter F."/>
            <person name="Albersmeier A."/>
            <person name="Kalinowski J."/>
            <person name="Ruckert C."/>
        </authorList>
    </citation>
    <scope>NUCLEOTIDE SEQUENCE</scope>
    <source>
        <strain evidence="2">CGMCC 1.12408</strain>
    </source>
</reference>
<dbReference type="Proteomes" id="UP000613512">
    <property type="component" value="Unassembled WGS sequence"/>
</dbReference>
<dbReference type="RefSeq" id="WP_188385765.1">
    <property type="nucleotide sequence ID" value="NZ_BMEY01000021.1"/>
</dbReference>
<accession>A0A916S752</accession>
<keyword evidence="1" id="KW-0472">Membrane</keyword>
<proteinExistence type="predicted"/>
<comment type="caution">
    <text evidence="2">The sequence shown here is derived from an EMBL/GenBank/DDBJ whole genome shotgun (WGS) entry which is preliminary data.</text>
</comment>
<keyword evidence="1" id="KW-1133">Transmembrane helix</keyword>
<dbReference type="AlphaFoldDB" id="A0A916S752"/>
<evidence type="ECO:0000313" key="3">
    <source>
        <dbReference type="Proteomes" id="UP000613512"/>
    </source>
</evidence>
<dbReference type="Pfam" id="PF10864">
    <property type="entry name" value="DUF2663"/>
    <property type="match status" value="1"/>
</dbReference>
<dbReference type="EMBL" id="BMEY01000021">
    <property type="protein sequence ID" value="GGA87451.1"/>
    <property type="molecule type" value="Genomic_DNA"/>
</dbReference>
<evidence type="ECO:0000313" key="2">
    <source>
        <dbReference type="EMBL" id="GGA87451.1"/>
    </source>
</evidence>
<reference evidence="2" key="2">
    <citation type="submission" date="2020-09" db="EMBL/GenBank/DDBJ databases">
        <authorList>
            <person name="Sun Q."/>
            <person name="Zhou Y."/>
        </authorList>
    </citation>
    <scope>NUCLEOTIDE SEQUENCE</scope>
    <source>
        <strain evidence="2">CGMCC 1.12408</strain>
    </source>
</reference>
<organism evidence="2 3">
    <name type="scientific">Ornithinibacillus halotolerans</name>
    <dbReference type="NCBI Taxonomy" id="1274357"/>
    <lineage>
        <taxon>Bacteria</taxon>
        <taxon>Bacillati</taxon>
        <taxon>Bacillota</taxon>
        <taxon>Bacilli</taxon>
        <taxon>Bacillales</taxon>
        <taxon>Bacillaceae</taxon>
        <taxon>Ornithinibacillus</taxon>
    </lineage>
</organism>
<keyword evidence="1" id="KW-0812">Transmembrane</keyword>
<gene>
    <name evidence="2" type="ORF">GCM10008025_32820</name>
</gene>
<feature type="transmembrane region" description="Helical" evidence="1">
    <location>
        <begin position="37"/>
        <end position="54"/>
    </location>
</feature>
<keyword evidence="3" id="KW-1185">Reference proteome</keyword>
<feature type="transmembrane region" description="Helical" evidence="1">
    <location>
        <begin position="74"/>
        <end position="93"/>
    </location>
</feature>
<evidence type="ECO:0000256" key="1">
    <source>
        <dbReference type="SAM" id="Phobius"/>
    </source>
</evidence>